<dbReference type="AlphaFoldDB" id="A0A931N9X8"/>
<dbReference type="PANTHER" id="PTHR30015">
    <property type="entry name" value="MRR RESTRICTION SYSTEM PROTEIN"/>
    <property type="match status" value="1"/>
</dbReference>
<dbReference type="SUPFAM" id="SSF52980">
    <property type="entry name" value="Restriction endonuclease-like"/>
    <property type="match status" value="1"/>
</dbReference>
<dbReference type="EMBL" id="JAEDAL010000001">
    <property type="protein sequence ID" value="MBH9551853.1"/>
    <property type="molecule type" value="Genomic_DNA"/>
</dbReference>
<organism evidence="2 3">
    <name type="scientific">Inhella gelatinilytica</name>
    <dbReference type="NCBI Taxonomy" id="2795030"/>
    <lineage>
        <taxon>Bacteria</taxon>
        <taxon>Pseudomonadati</taxon>
        <taxon>Pseudomonadota</taxon>
        <taxon>Betaproteobacteria</taxon>
        <taxon>Burkholderiales</taxon>
        <taxon>Sphaerotilaceae</taxon>
        <taxon>Inhella</taxon>
    </lineage>
</organism>
<sequence>MSSKTLWMVRAGEAGWRFEEFERQGLVSIGWHEMGDLAGLVAREDFMRRVEAAYPEAKPTWYPSAAGQVYRFVREIKAGDGMLTYSPSERSYLVGEVLSAYEYAPKASPEQPNQRKVRWRGRVSRDSLSVATRNSLGSISTLFMVPPEAAAEIERMLSRAPAEPVEAVQAVGAQDQVDDLYKDLQGKAFEFIKDRVSQLDWEDMQELVAGLLRAMGYKTRVSPSGSDRGKDIVASPDGLGFEDPRIVVEVKHRTAAMGSQEIRSFLGGRHDNDKGLYVSTGGFSKDARYEAERARIPVTLMDIDDLVKSVLEHYERMDIDTQRLVPLRKLYWPA</sequence>
<dbReference type="Proteomes" id="UP000620139">
    <property type="component" value="Unassembled WGS sequence"/>
</dbReference>
<dbReference type="RefSeq" id="WP_198099449.1">
    <property type="nucleotide sequence ID" value="NZ_JAEDAL010000001.1"/>
</dbReference>
<evidence type="ECO:0000313" key="2">
    <source>
        <dbReference type="EMBL" id="MBH9551853.1"/>
    </source>
</evidence>
<dbReference type="GO" id="GO:0009307">
    <property type="term" value="P:DNA restriction-modification system"/>
    <property type="evidence" value="ECO:0007669"/>
    <property type="project" value="InterPro"/>
</dbReference>
<dbReference type="GO" id="GO:0015666">
    <property type="term" value="F:restriction endodeoxyribonuclease activity"/>
    <property type="evidence" value="ECO:0007669"/>
    <property type="project" value="TreeGrafter"/>
</dbReference>
<name>A0A931N9X8_9BURK</name>
<dbReference type="InterPro" id="IPR016984">
    <property type="entry name" value="UCP031853"/>
</dbReference>
<dbReference type="PIRSF" id="PIRSF031853">
    <property type="entry name" value="UPC031853"/>
    <property type="match status" value="1"/>
</dbReference>
<dbReference type="PANTHER" id="PTHR30015:SF7">
    <property type="entry name" value="TYPE IV METHYL-DIRECTED RESTRICTION ENZYME ECOKMRR"/>
    <property type="match status" value="1"/>
</dbReference>
<gene>
    <name evidence="2" type="ORF">I7X43_03225</name>
</gene>
<dbReference type="InterPro" id="IPR052906">
    <property type="entry name" value="Type_IV_Methyl-Rstrct_Enzyme"/>
</dbReference>
<comment type="caution">
    <text evidence="2">The sequence shown here is derived from an EMBL/GenBank/DDBJ whole genome shotgun (WGS) entry which is preliminary data.</text>
</comment>
<dbReference type="InterPro" id="IPR007560">
    <property type="entry name" value="Restrct_endonuc_IV_Mrr"/>
</dbReference>
<proteinExistence type="predicted"/>
<evidence type="ECO:0000259" key="1">
    <source>
        <dbReference type="Pfam" id="PF04471"/>
    </source>
</evidence>
<dbReference type="Gene3D" id="3.40.1350.10">
    <property type="match status" value="1"/>
</dbReference>
<protein>
    <submittedName>
        <fullName evidence="2">Restriction endonuclease</fullName>
    </submittedName>
</protein>
<dbReference type="GO" id="GO:0043590">
    <property type="term" value="C:bacterial nucleoid"/>
    <property type="evidence" value="ECO:0007669"/>
    <property type="project" value="TreeGrafter"/>
</dbReference>
<dbReference type="InterPro" id="IPR011856">
    <property type="entry name" value="tRNA_endonuc-like_dom_sf"/>
</dbReference>
<keyword evidence="2" id="KW-0255">Endonuclease</keyword>
<reference evidence="2" key="1">
    <citation type="submission" date="2020-12" db="EMBL/GenBank/DDBJ databases">
        <title>The genome sequence of Inhella sp. 4Y17.</title>
        <authorList>
            <person name="Liu Y."/>
        </authorList>
    </citation>
    <scope>NUCLEOTIDE SEQUENCE</scope>
    <source>
        <strain evidence="2">4Y10</strain>
    </source>
</reference>
<keyword evidence="2" id="KW-0378">Hydrolase</keyword>
<feature type="domain" description="Restriction endonuclease type IV Mrr" evidence="1">
    <location>
        <begin position="197"/>
        <end position="308"/>
    </location>
</feature>
<keyword evidence="3" id="KW-1185">Reference proteome</keyword>
<keyword evidence="2" id="KW-0540">Nuclease</keyword>
<dbReference type="GO" id="GO:0003677">
    <property type="term" value="F:DNA binding"/>
    <property type="evidence" value="ECO:0007669"/>
    <property type="project" value="InterPro"/>
</dbReference>
<dbReference type="InterPro" id="IPR011335">
    <property type="entry name" value="Restrct_endonuc-II-like"/>
</dbReference>
<accession>A0A931N9X8</accession>
<evidence type="ECO:0000313" key="3">
    <source>
        <dbReference type="Proteomes" id="UP000620139"/>
    </source>
</evidence>
<dbReference type="Pfam" id="PF04471">
    <property type="entry name" value="Mrr_cat"/>
    <property type="match status" value="1"/>
</dbReference>